<sequence>MSDIDEKGGMSSSHSASQEFVASTPKHAQVLEGGGAPKFKLSHLWSEPILNPLNLKSYTLPLLNLRSPYCRNPLLATLGFFVAFLSWFAFPPLFPEAITKDLKLTSVQVANSNIVALCATLVMRLVTGPAVDRWGPRWVMAAILIAGAIPSGLAAVISSYSGLLVCRFFIGVLGSTFVPCVAWTTAFFSKETVGTANAISAGWGNSGGGATYAIMVSLFHKFRETKSVHTAWRLSFVAVPVPVLILTAVLVIVFGTDCPTGAWSTRHTTNATVAAVMAGHEVKLDRSEQRTMMNKKQEPSTTVQEVSQDDDNDVLPSDGRQTGINDSTVVQSELDVAVNEPLTMKSLGRILANPLTWLPSLAYMTTFGFELAVDSILANVIIKKHPALGMEKAGYYASVFGLLNIVTRPLGGIMADMLYRKFGVGIKKYFTLGLGIGQGIFTIGFGMLLKSEAKPSIGAMMGLIVCIAFCNEMANGANFALVPHCNSFNNGVMSGLVGAFGNLGGIIFALMFRFLGQGWQGWTYAGVLALADPVNPNQLPIHQAMHLTYHTRHISFEFVNMSSAHEVRTTSAFKVFACNPKADDPMSFQPSPRVAVTVEVADEDIFTGGNPRIRSLPGQAPGEVSYEKVRDSTGRLVSKKPANGPFLAHQRWKEEEAERKAREARGEKPIRKISPKKQWTPSRIVKWLLILVAGTMALGNFLVKSPLWGFEDQMVKTYRSLVTVSPGFLPVGKVRLRLILAMITSPKRCSLPHSWLLSMVGTLRSPYTWVSTATYTMSRLQEEFMVPLGHTMSCEGLTITYGYQRNTNANSPSRAGRDASRAFITGCFQTHLTHDLRGLSAKDLGALSNWKTFFAKHAKYHKVGTVENPPIDDSTPIPEPCEPPRTVGGAPDAVPASIPHVGGNTESAKDVADAAPGQVNMGRQEL</sequence>
<dbReference type="Proteomes" id="UP001234202">
    <property type="component" value="Unassembled WGS sequence"/>
</dbReference>
<evidence type="ECO:0000313" key="1">
    <source>
        <dbReference type="EMBL" id="KAJ9125012.1"/>
    </source>
</evidence>
<evidence type="ECO:0000313" key="2">
    <source>
        <dbReference type="Proteomes" id="UP001234202"/>
    </source>
</evidence>
<protein>
    <submittedName>
        <fullName evidence="1">Uncharacterized protein</fullName>
    </submittedName>
</protein>
<organism evidence="1 2">
    <name type="scientific">Naganishia onofrii</name>
    <dbReference type="NCBI Taxonomy" id="1851511"/>
    <lineage>
        <taxon>Eukaryota</taxon>
        <taxon>Fungi</taxon>
        <taxon>Dikarya</taxon>
        <taxon>Basidiomycota</taxon>
        <taxon>Agaricomycotina</taxon>
        <taxon>Tremellomycetes</taxon>
        <taxon>Filobasidiales</taxon>
        <taxon>Filobasidiaceae</taxon>
        <taxon>Naganishia</taxon>
    </lineage>
</organism>
<keyword evidence="2" id="KW-1185">Reference proteome</keyword>
<gene>
    <name evidence="1" type="ORF">QFC24_002945</name>
</gene>
<proteinExistence type="predicted"/>
<name>A0ACC2XQP1_9TREE</name>
<dbReference type="EMBL" id="JASBWV010000008">
    <property type="protein sequence ID" value="KAJ9125012.1"/>
    <property type="molecule type" value="Genomic_DNA"/>
</dbReference>
<accession>A0ACC2XQP1</accession>
<comment type="caution">
    <text evidence="1">The sequence shown here is derived from an EMBL/GenBank/DDBJ whole genome shotgun (WGS) entry which is preliminary data.</text>
</comment>
<reference evidence="1" key="1">
    <citation type="submission" date="2023-04" db="EMBL/GenBank/DDBJ databases">
        <title>Draft Genome sequencing of Naganishia species isolated from polar environments using Oxford Nanopore Technology.</title>
        <authorList>
            <person name="Leo P."/>
            <person name="Venkateswaran K."/>
        </authorList>
    </citation>
    <scope>NUCLEOTIDE SEQUENCE</scope>
    <source>
        <strain evidence="1">DBVPG 5303</strain>
    </source>
</reference>